<keyword evidence="2" id="KW-0808">Transferase</keyword>
<dbReference type="OMA" id="CFHEGEC"/>
<evidence type="ECO:0000256" key="1">
    <source>
        <dbReference type="ARBA" id="ARBA00022603"/>
    </source>
</evidence>
<evidence type="ECO:0000256" key="3">
    <source>
        <dbReference type="ARBA" id="ARBA00022691"/>
    </source>
</evidence>
<evidence type="ECO:0000313" key="9">
    <source>
        <dbReference type="Proteomes" id="UP000688137"/>
    </source>
</evidence>
<dbReference type="PANTHER" id="PTHR45747:SF4">
    <property type="entry name" value="HISTONE-LYSINE N-METHYLTRANSFERASE E(Z)"/>
    <property type="match status" value="1"/>
</dbReference>
<dbReference type="InterPro" id="IPR045318">
    <property type="entry name" value="EZH1/2-like"/>
</dbReference>
<dbReference type="GO" id="GO:0031507">
    <property type="term" value="P:heterochromatin formation"/>
    <property type="evidence" value="ECO:0007669"/>
    <property type="project" value="TreeGrafter"/>
</dbReference>
<gene>
    <name evidence="8" type="ORF">PPRIM_AZ9-3.1.T1050062</name>
</gene>
<evidence type="ECO:0000256" key="5">
    <source>
        <dbReference type="ARBA" id="ARBA00023163"/>
    </source>
</evidence>
<dbReference type="GO" id="GO:0032259">
    <property type="term" value="P:methylation"/>
    <property type="evidence" value="ECO:0007669"/>
    <property type="project" value="UniProtKB-KW"/>
</dbReference>
<evidence type="ECO:0008006" key="10">
    <source>
        <dbReference type="Google" id="ProtNLM"/>
    </source>
</evidence>
<proteinExistence type="predicted"/>
<reference evidence="8" key="1">
    <citation type="submission" date="2021-01" db="EMBL/GenBank/DDBJ databases">
        <authorList>
            <consortium name="Genoscope - CEA"/>
            <person name="William W."/>
        </authorList>
    </citation>
    <scope>NUCLEOTIDE SEQUENCE</scope>
</reference>
<dbReference type="GO" id="GO:0003682">
    <property type="term" value="F:chromatin binding"/>
    <property type="evidence" value="ECO:0007669"/>
    <property type="project" value="TreeGrafter"/>
</dbReference>
<name>A0A8S1P4C1_PARPR</name>
<keyword evidence="4" id="KW-0805">Transcription regulation</keyword>
<evidence type="ECO:0000256" key="2">
    <source>
        <dbReference type="ARBA" id="ARBA00022679"/>
    </source>
</evidence>
<dbReference type="PROSITE" id="PS50280">
    <property type="entry name" value="SET"/>
    <property type="match status" value="1"/>
</dbReference>
<dbReference type="Pfam" id="PF00856">
    <property type="entry name" value="SET"/>
    <property type="match status" value="1"/>
</dbReference>
<keyword evidence="3" id="KW-0949">S-adenosyl-L-methionine</keyword>
<evidence type="ECO:0000313" key="8">
    <source>
        <dbReference type="EMBL" id="CAD8097840.1"/>
    </source>
</evidence>
<accession>A0A8S1P4C1</accession>
<dbReference type="SMART" id="SM00317">
    <property type="entry name" value="SET"/>
    <property type="match status" value="1"/>
</dbReference>
<evidence type="ECO:0000259" key="7">
    <source>
        <dbReference type="PROSITE" id="PS51633"/>
    </source>
</evidence>
<feature type="domain" description="SET" evidence="6">
    <location>
        <begin position="447"/>
        <end position="568"/>
    </location>
</feature>
<keyword evidence="1" id="KW-0489">Methyltransferase</keyword>
<feature type="domain" description="CXC" evidence="7">
    <location>
        <begin position="347"/>
        <end position="450"/>
    </location>
</feature>
<dbReference type="AlphaFoldDB" id="A0A8S1P4C1"/>
<dbReference type="PROSITE" id="PS51633">
    <property type="entry name" value="CXC"/>
    <property type="match status" value="1"/>
</dbReference>
<evidence type="ECO:0000256" key="4">
    <source>
        <dbReference type="ARBA" id="ARBA00023015"/>
    </source>
</evidence>
<keyword evidence="5" id="KW-0804">Transcription</keyword>
<dbReference type="InterPro" id="IPR001214">
    <property type="entry name" value="SET_dom"/>
</dbReference>
<dbReference type="PANTHER" id="PTHR45747">
    <property type="entry name" value="HISTONE-LYSINE N-METHYLTRANSFERASE E(Z)"/>
    <property type="match status" value="1"/>
</dbReference>
<dbReference type="GO" id="GO:0005634">
    <property type="term" value="C:nucleus"/>
    <property type="evidence" value="ECO:0007669"/>
    <property type="project" value="TreeGrafter"/>
</dbReference>
<dbReference type="InterPro" id="IPR026489">
    <property type="entry name" value="CXC_dom"/>
</dbReference>
<dbReference type="EMBL" id="CAJJDM010000108">
    <property type="protein sequence ID" value="CAD8097840.1"/>
    <property type="molecule type" value="Genomic_DNA"/>
</dbReference>
<dbReference type="Proteomes" id="UP000688137">
    <property type="component" value="Unassembled WGS sequence"/>
</dbReference>
<dbReference type="CDD" id="cd19168">
    <property type="entry name" value="SET_EZH-like"/>
    <property type="match status" value="1"/>
</dbReference>
<dbReference type="GO" id="GO:0046976">
    <property type="term" value="F:histone H3K27 methyltransferase activity"/>
    <property type="evidence" value="ECO:0007669"/>
    <property type="project" value="TreeGrafter"/>
</dbReference>
<keyword evidence="9" id="KW-1185">Reference proteome</keyword>
<protein>
    <recommendedName>
        <fullName evidence="10">SET domain-containing protein</fullName>
    </recommendedName>
</protein>
<sequence length="589" mass="69679">MKSTQMTKEQILEEYTLYKRYVQHLQSTLLQNEGQIQREIKVNVIRTEAYEIDIKVKRNRDNLPIRTNYYKSMPGNIRLQHPTPVLLERLTPLSIPTKLTEEIEEHVQNLEQGLAKSIDDSKHYLRMEHKLFIDFFFEKFKDRFNSLQVVFQLQQLAQAIGCSADQIQSYYLAKQAKKYDQFVNFNVKYQFVRFNRYFCPICNLYLCSLHYHSKNQRLYIEKEPEEEPQDQQKDDPTHHDNFYETEFKPNSLLLREIFGRYKLNNKMEMEQRCRDITQCGKYGIDQMKMKKFQQKSIEQMLEFGFSNCCFMAKVLTHRIYPISCQQINYLIKTLKSQSKKHITNGKRKQQQASKKQNLNNYAQQYIPCFHEGECGSNSCTCVTCHKYCCCKGQCQQKGKSCDCRVCGYDEKKQKHSCPCYISGYECDPQLCKCQSCSNKNLLLQTRKQLVLGKSLICNGLGLFAAQNFKVCDFVGEYTGNYILLDDESMAIEQCDWITNNHYLFEVDDKWQVDGTYYSNCLRYINHATKKSDLANCQAQILFSEGRWRIAMFTTKNISIGEELFFDYGDKFLTKWLTDFNKLCDDYYKK</sequence>
<comment type="caution">
    <text evidence="8">The sequence shown here is derived from an EMBL/GenBank/DDBJ whole genome shotgun (WGS) entry which is preliminary data.</text>
</comment>
<organism evidence="8 9">
    <name type="scientific">Paramecium primaurelia</name>
    <dbReference type="NCBI Taxonomy" id="5886"/>
    <lineage>
        <taxon>Eukaryota</taxon>
        <taxon>Sar</taxon>
        <taxon>Alveolata</taxon>
        <taxon>Ciliophora</taxon>
        <taxon>Intramacronucleata</taxon>
        <taxon>Oligohymenophorea</taxon>
        <taxon>Peniculida</taxon>
        <taxon>Parameciidae</taxon>
        <taxon>Paramecium</taxon>
    </lineage>
</organism>
<evidence type="ECO:0000259" key="6">
    <source>
        <dbReference type="PROSITE" id="PS50280"/>
    </source>
</evidence>